<dbReference type="GO" id="GO:0003676">
    <property type="term" value="F:nucleic acid binding"/>
    <property type="evidence" value="ECO:0007669"/>
    <property type="project" value="InterPro"/>
</dbReference>
<dbReference type="EMBL" id="JACQCQ010000009">
    <property type="protein sequence ID" value="MBI3627687.1"/>
    <property type="molecule type" value="Genomic_DNA"/>
</dbReference>
<reference evidence="2" key="1">
    <citation type="submission" date="2020-07" db="EMBL/GenBank/DDBJ databases">
        <title>Huge and variable diversity of episymbiotic CPR bacteria and DPANN archaea in groundwater ecosystems.</title>
        <authorList>
            <person name="He C.Y."/>
            <person name="Keren R."/>
            <person name="Whittaker M."/>
            <person name="Farag I.F."/>
            <person name="Doudna J."/>
            <person name="Cate J.H.D."/>
            <person name="Banfield J.F."/>
        </authorList>
    </citation>
    <scope>NUCLEOTIDE SEQUENCE</scope>
    <source>
        <strain evidence="2">NC_groundwater_972_Pr1_S-0.2um_49_27</strain>
    </source>
</reference>
<feature type="domain" description="DUF4268" evidence="1">
    <location>
        <begin position="178"/>
        <end position="306"/>
    </location>
</feature>
<name>A0A9D6LS22_9BACT</name>
<comment type="caution">
    <text evidence="2">The sequence shown here is derived from an EMBL/GenBank/DDBJ whole genome shotgun (WGS) entry which is preliminary data.</text>
</comment>
<evidence type="ECO:0000313" key="2">
    <source>
        <dbReference type="EMBL" id="MBI3627687.1"/>
    </source>
</evidence>
<accession>A0A9D6LS22</accession>
<proteinExistence type="predicted"/>
<evidence type="ECO:0000313" key="3">
    <source>
        <dbReference type="Proteomes" id="UP000808388"/>
    </source>
</evidence>
<dbReference type="Pfam" id="PF14088">
    <property type="entry name" value="DUF4268"/>
    <property type="match status" value="1"/>
</dbReference>
<dbReference type="Gene3D" id="3.40.1350.10">
    <property type="match status" value="1"/>
</dbReference>
<evidence type="ECO:0000259" key="1">
    <source>
        <dbReference type="Pfam" id="PF14088"/>
    </source>
</evidence>
<dbReference type="InterPro" id="IPR025364">
    <property type="entry name" value="DUF4268"/>
</dbReference>
<sequence>MKKNLSKLQKVDLRDVWGHEAIDFTNWLAQQENLDLLSEEIGVDIKLTKVEANVGSFKVDILAEEESSGRKIIIENQLEDTNHDHLGKIITYASGYDAEIIIWVVRDTRDEHQRAIEWLNEHTDEKTLFFLIKVELWQIEGSNPAPKFEIMASPNEWAKAFKASPAGSGELTDTKLQQLDFWTKFKDYVKNRDPRANFGRSPRAQHWFNVNMGSSDAHVALTVDTRKNLLGCEIYINRNKDLFHFLQERQVEIEKEIGEAIEFVDAPIASRIKIKKEVADIFGPSVAQNNFAWLYEKTILFQKVFGRHFREFKK</sequence>
<dbReference type="InterPro" id="IPR011856">
    <property type="entry name" value="tRNA_endonuc-like_dom_sf"/>
</dbReference>
<protein>
    <submittedName>
        <fullName evidence="2">DUF4268 domain-containing protein</fullName>
    </submittedName>
</protein>
<gene>
    <name evidence="2" type="ORF">HY220_03030</name>
</gene>
<dbReference type="AlphaFoldDB" id="A0A9D6LS22"/>
<organism evidence="2 3">
    <name type="scientific">Candidatus Sungiibacteriota bacterium</name>
    <dbReference type="NCBI Taxonomy" id="2750080"/>
    <lineage>
        <taxon>Bacteria</taxon>
        <taxon>Candidatus Sungiibacteriota</taxon>
    </lineage>
</organism>
<dbReference type="Proteomes" id="UP000808388">
    <property type="component" value="Unassembled WGS sequence"/>
</dbReference>